<dbReference type="InterPro" id="IPR011990">
    <property type="entry name" value="TPR-like_helical_dom_sf"/>
</dbReference>
<dbReference type="Gene3D" id="1.25.40.10">
    <property type="entry name" value="Tetratricopeptide repeat domain"/>
    <property type="match status" value="1"/>
</dbReference>
<dbReference type="PANTHER" id="PTHR47926">
    <property type="entry name" value="PENTATRICOPEPTIDE REPEAT-CONTAINING PROTEIN"/>
    <property type="match status" value="1"/>
</dbReference>
<dbReference type="EMBL" id="OU503045">
    <property type="protein sequence ID" value="CAI9770362.1"/>
    <property type="molecule type" value="Genomic_DNA"/>
</dbReference>
<evidence type="ECO:0000256" key="2">
    <source>
        <dbReference type="ARBA" id="ARBA00000937"/>
    </source>
</evidence>
<dbReference type="GO" id="GO:0009451">
    <property type="term" value="P:RNA modification"/>
    <property type="evidence" value="ECO:0007669"/>
    <property type="project" value="InterPro"/>
</dbReference>
<dbReference type="FunFam" id="1.25.40.10:FF:001326">
    <property type="entry name" value="Pentatricopeptide repeat-containing protein"/>
    <property type="match status" value="1"/>
</dbReference>
<dbReference type="InterPro" id="IPR046960">
    <property type="entry name" value="PPR_At4g14850-like_plant"/>
</dbReference>
<comment type="catalytic activity">
    <reaction evidence="2">
        <text>a ribonucleoside 5'-diphosphate + ATP = a ribonucleoside 5'-triphosphate + ADP</text>
        <dbReference type="Rhea" id="RHEA:18113"/>
        <dbReference type="ChEBI" id="CHEBI:30616"/>
        <dbReference type="ChEBI" id="CHEBI:57930"/>
        <dbReference type="ChEBI" id="CHEBI:61557"/>
        <dbReference type="ChEBI" id="CHEBI:456216"/>
        <dbReference type="EC" id="2.7.4.6"/>
    </reaction>
</comment>
<keyword evidence="5" id="KW-1185">Reference proteome</keyword>
<dbReference type="SUPFAM" id="SSF54919">
    <property type="entry name" value="Nucleoside diphosphate kinase, NDK"/>
    <property type="match status" value="1"/>
</dbReference>
<evidence type="ECO:0008006" key="6">
    <source>
        <dbReference type="Google" id="ProtNLM"/>
    </source>
</evidence>
<evidence type="ECO:0000256" key="3">
    <source>
        <dbReference type="ARBA" id="ARBA00022737"/>
    </source>
</evidence>
<name>A0AAD1ZNQ1_9LAMI</name>
<dbReference type="Proteomes" id="UP000834106">
    <property type="component" value="Chromosome 10"/>
</dbReference>
<accession>A0AAD1ZNQ1</accession>
<protein>
    <recommendedName>
        <fullName evidence="6">Pentatricopeptide repeat-containing protein</fullName>
    </recommendedName>
</protein>
<reference evidence="4" key="1">
    <citation type="submission" date="2023-05" db="EMBL/GenBank/DDBJ databases">
        <authorList>
            <person name="Huff M."/>
        </authorList>
    </citation>
    <scope>NUCLEOTIDE SEQUENCE</scope>
</reference>
<dbReference type="InterPro" id="IPR002885">
    <property type="entry name" value="PPR_rpt"/>
</dbReference>
<evidence type="ECO:0000313" key="4">
    <source>
        <dbReference type="EMBL" id="CAI9770362.1"/>
    </source>
</evidence>
<proteinExistence type="predicted"/>
<dbReference type="GO" id="GO:0003723">
    <property type="term" value="F:RNA binding"/>
    <property type="evidence" value="ECO:0007669"/>
    <property type="project" value="InterPro"/>
</dbReference>
<gene>
    <name evidence="4" type="ORF">FPE_LOCUS17601</name>
</gene>
<dbReference type="Pfam" id="PF01535">
    <property type="entry name" value="PPR"/>
    <property type="match status" value="2"/>
</dbReference>
<evidence type="ECO:0000256" key="1">
    <source>
        <dbReference type="ARBA" id="ARBA00000082"/>
    </source>
</evidence>
<comment type="catalytic activity">
    <reaction evidence="1">
        <text>a 2'-deoxyribonucleoside 5'-diphosphate + ATP = a 2'-deoxyribonucleoside 5'-triphosphate + ADP</text>
        <dbReference type="Rhea" id="RHEA:44640"/>
        <dbReference type="ChEBI" id="CHEBI:30616"/>
        <dbReference type="ChEBI" id="CHEBI:61560"/>
        <dbReference type="ChEBI" id="CHEBI:73316"/>
        <dbReference type="ChEBI" id="CHEBI:456216"/>
        <dbReference type="EC" id="2.7.4.6"/>
    </reaction>
</comment>
<dbReference type="AlphaFoldDB" id="A0AAD1ZNQ1"/>
<keyword evidence="3" id="KW-0677">Repeat</keyword>
<evidence type="ECO:0000313" key="5">
    <source>
        <dbReference type="Proteomes" id="UP000834106"/>
    </source>
</evidence>
<organism evidence="4 5">
    <name type="scientific">Fraxinus pennsylvanica</name>
    <dbReference type="NCBI Taxonomy" id="56036"/>
    <lineage>
        <taxon>Eukaryota</taxon>
        <taxon>Viridiplantae</taxon>
        <taxon>Streptophyta</taxon>
        <taxon>Embryophyta</taxon>
        <taxon>Tracheophyta</taxon>
        <taxon>Spermatophyta</taxon>
        <taxon>Magnoliopsida</taxon>
        <taxon>eudicotyledons</taxon>
        <taxon>Gunneridae</taxon>
        <taxon>Pentapetalae</taxon>
        <taxon>asterids</taxon>
        <taxon>lamiids</taxon>
        <taxon>Lamiales</taxon>
        <taxon>Oleaceae</taxon>
        <taxon>Oleeae</taxon>
        <taxon>Fraxinus</taxon>
    </lineage>
</organism>
<dbReference type="GO" id="GO:0004550">
    <property type="term" value="F:nucleoside diphosphate kinase activity"/>
    <property type="evidence" value="ECO:0007669"/>
    <property type="project" value="UniProtKB-EC"/>
</dbReference>
<dbReference type="InterPro" id="IPR036850">
    <property type="entry name" value="NDK-like_dom_sf"/>
</dbReference>
<sequence length="209" mass="23450">MSSLILPATAPPPLSAAPPPFLTPRNYIPPHVYKHPAAILLELCTSVKELHQFIPLVIKNGLYGEHLFQTKIVSLFCKFGRLNDALKVFEPIESKTDPIYHTLLKGYVQQDTMINAYKFFCRMKCDSVAPVVYNFTYLLKACADSFDAKRGKEIHAQLILNGFSSNLFAMTSVVNLKVIHGSDSVGSARKEIVLWFPDRIAEWTSSLHP</sequence>